<evidence type="ECO:0000313" key="2">
    <source>
        <dbReference type="EMBL" id="TKS70571.1"/>
    </source>
</evidence>
<feature type="region of interest" description="Disordered" evidence="1">
    <location>
        <begin position="65"/>
        <end position="97"/>
    </location>
</feature>
<dbReference type="Pfam" id="PF15103">
    <property type="entry name" value="G0-G1_switch_2"/>
    <property type="match status" value="1"/>
</dbReference>
<dbReference type="STRING" id="240159.A0A4U5U9P4"/>
<evidence type="ECO:0000313" key="3">
    <source>
        <dbReference type="Proteomes" id="UP000298787"/>
    </source>
</evidence>
<dbReference type="EMBL" id="CM014082">
    <property type="protein sequence ID" value="TKS70571.1"/>
    <property type="molecule type" value="Genomic_DNA"/>
</dbReference>
<organism evidence="2 3">
    <name type="scientific">Collichthys lucidus</name>
    <name type="common">Big head croaker</name>
    <name type="synonym">Sciaena lucida</name>
    <dbReference type="NCBI Taxonomy" id="240159"/>
    <lineage>
        <taxon>Eukaryota</taxon>
        <taxon>Metazoa</taxon>
        <taxon>Chordata</taxon>
        <taxon>Craniata</taxon>
        <taxon>Vertebrata</taxon>
        <taxon>Euteleostomi</taxon>
        <taxon>Actinopterygii</taxon>
        <taxon>Neopterygii</taxon>
        <taxon>Teleostei</taxon>
        <taxon>Neoteleostei</taxon>
        <taxon>Acanthomorphata</taxon>
        <taxon>Eupercaria</taxon>
        <taxon>Sciaenidae</taxon>
        <taxon>Collichthys</taxon>
    </lineage>
</organism>
<gene>
    <name evidence="2" type="ORF">D9C73_005981</name>
</gene>
<protein>
    <submittedName>
        <fullName evidence="2">Uncharacterized protein</fullName>
    </submittedName>
</protein>
<evidence type="ECO:0000256" key="1">
    <source>
        <dbReference type="SAM" id="MobiDB-lite"/>
    </source>
</evidence>
<dbReference type="Proteomes" id="UP000298787">
    <property type="component" value="Chromosome 5"/>
</dbReference>
<reference evidence="2 3" key="1">
    <citation type="submission" date="2019-01" db="EMBL/GenBank/DDBJ databases">
        <title>Genome Assembly of Collichthys lucidus.</title>
        <authorList>
            <person name="Cai M."/>
            <person name="Xiao S."/>
        </authorList>
    </citation>
    <scope>NUCLEOTIDE SEQUENCE [LARGE SCALE GENOMIC DNA]</scope>
    <source>
        <strain evidence="2">JT15FE1705JMU</strain>
        <tissue evidence="2">Muscle</tissue>
    </source>
</reference>
<dbReference type="InterPro" id="IPR016821">
    <property type="entry name" value="G0S2"/>
</dbReference>
<name>A0A4U5U9P4_COLLU</name>
<keyword evidence="3" id="KW-1185">Reference proteome</keyword>
<accession>A0A4U5U9P4</accession>
<proteinExistence type="predicted"/>
<dbReference type="AlphaFoldDB" id="A0A4U5U9P4"/>
<feature type="compositionally biased region" description="Polar residues" evidence="1">
    <location>
        <begin position="71"/>
        <end position="90"/>
    </location>
</feature>
<sequence>METIQELIPLAKEILSQKTSRGLLKVYLAMDAEIVLMMAREQRTVEAETQCSVGGQEEEEDKEEELAHKNGATNQTMTLSKIQRLSQRSMANRLHAS</sequence>